<dbReference type="PANTHER" id="PTHR38011">
    <property type="entry name" value="DIHYDROFOLATE REDUCTASE FAMILY PROTEIN (AFU_ORTHOLOGUE AFUA_8G06820)"/>
    <property type="match status" value="1"/>
</dbReference>
<dbReference type="PANTHER" id="PTHR38011:SF7">
    <property type="entry name" value="2,5-DIAMINO-6-RIBOSYLAMINO-4(3H)-PYRIMIDINONE 5'-PHOSPHATE REDUCTASE"/>
    <property type="match status" value="1"/>
</dbReference>
<dbReference type="OrthoDB" id="5432at2759"/>
<evidence type="ECO:0000256" key="3">
    <source>
        <dbReference type="ARBA" id="ARBA00009723"/>
    </source>
</evidence>
<keyword evidence="8" id="KW-0560">Oxidoreductase</keyword>
<dbReference type="VEuPathDB" id="FungiDB:RO3G_13038"/>
<dbReference type="InterPro" id="IPR050765">
    <property type="entry name" value="Riboflavin_Biosynth_HTPR"/>
</dbReference>
<proteinExistence type="inferred from homology"/>
<organism evidence="14 15">
    <name type="scientific">Rhizopus delemar (strain RA 99-880 / ATCC MYA-4621 / FGSC 9543 / NRRL 43880)</name>
    <name type="common">Mucormycosis agent</name>
    <name type="synonym">Rhizopus arrhizus var. delemar</name>
    <dbReference type="NCBI Taxonomy" id="246409"/>
    <lineage>
        <taxon>Eukaryota</taxon>
        <taxon>Fungi</taxon>
        <taxon>Fungi incertae sedis</taxon>
        <taxon>Mucoromycota</taxon>
        <taxon>Mucoromycotina</taxon>
        <taxon>Mucoromycetes</taxon>
        <taxon>Mucorales</taxon>
        <taxon>Mucorineae</taxon>
        <taxon>Rhizopodaceae</taxon>
        <taxon>Rhizopus</taxon>
    </lineage>
</organism>
<comment type="catalytic activity">
    <reaction evidence="12">
        <text>2,5-diamino-6-(1-D-ribitylamino)pyrimidin-4(3H)-one 5'-phosphate + NADP(+) = 2,5-diamino-6-(1-D-ribosylamino)pyrimidin-4(3H)-one 5'-phosphate + NADPH + H(+)</text>
        <dbReference type="Rhea" id="RHEA:27278"/>
        <dbReference type="ChEBI" id="CHEBI:15378"/>
        <dbReference type="ChEBI" id="CHEBI:57783"/>
        <dbReference type="ChEBI" id="CHEBI:58349"/>
        <dbReference type="ChEBI" id="CHEBI:58890"/>
        <dbReference type="ChEBI" id="CHEBI:59545"/>
        <dbReference type="EC" id="1.1.1.302"/>
    </reaction>
</comment>
<feature type="domain" description="Bacterial bifunctional deaminase-reductase C-terminal" evidence="13">
    <location>
        <begin position="1"/>
        <end position="199"/>
    </location>
</feature>
<dbReference type="SUPFAM" id="SSF53597">
    <property type="entry name" value="Dihydrofolate reductase-like"/>
    <property type="match status" value="1"/>
</dbReference>
<dbReference type="AlphaFoldDB" id="I1CIP7"/>
<keyword evidence="7" id="KW-0521">NADP</keyword>
<dbReference type="Gene3D" id="3.40.430.10">
    <property type="entry name" value="Dihydrofolate Reductase, subunit A"/>
    <property type="match status" value="1"/>
</dbReference>
<gene>
    <name evidence="14" type="ORF">RO3G_13038</name>
</gene>
<dbReference type="STRING" id="246409.I1CIP7"/>
<evidence type="ECO:0000256" key="11">
    <source>
        <dbReference type="ARBA" id="ARBA00047550"/>
    </source>
</evidence>
<evidence type="ECO:0000256" key="5">
    <source>
        <dbReference type="ARBA" id="ARBA00015035"/>
    </source>
</evidence>
<comment type="pathway">
    <text evidence="2">Cofactor biosynthesis; riboflavin biosynthesis.</text>
</comment>
<reference evidence="14 15" key="1">
    <citation type="journal article" date="2009" name="PLoS Genet.">
        <title>Genomic analysis of the basal lineage fungus Rhizopus oryzae reveals a whole-genome duplication.</title>
        <authorList>
            <person name="Ma L.-J."/>
            <person name="Ibrahim A.S."/>
            <person name="Skory C."/>
            <person name="Grabherr M.G."/>
            <person name="Burger G."/>
            <person name="Butler M."/>
            <person name="Elias M."/>
            <person name="Idnurm A."/>
            <person name="Lang B.F."/>
            <person name="Sone T."/>
            <person name="Abe A."/>
            <person name="Calvo S.E."/>
            <person name="Corrochano L.M."/>
            <person name="Engels R."/>
            <person name="Fu J."/>
            <person name="Hansberg W."/>
            <person name="Kim J.-M."/>
            <person name="Kodira C.D."/>
            <person name="Koehrsen M.J."/>
            <person name="Liu B."/>
            <person name="Miranda-Saavedra D."/>
            <person name="O'Leary S."/>
            <person name="Ortiz-Castellanos L."/>
            <person name="Poulter R."/>
            <person name="Rodriguez-Romero J."/>
            <person name="Ruiz-Herrera J."/>
            <person name="Shen Y.-Q."/>
            <person name="Zeng Q."/>
            <person name="Galagan J."/>
            <person name="Birren B.W."/>
            <person name="Cuomo C.A."/>
            <person name="Wickes B.L."/>
        </authorList>
    </citation>
    <scope>NUCLEOTIDE SEQUENCE [LARGE SCALE GENOMIC DNA]</scope>
    <source>
        <strain evidence="15">RA 99-880 / ATCC MYA-4621 / FGSC 9543 / NRRL 43880</strain>
    </source>
</reference>
<comment type="function">
    <text evidence="1">Catalyzes an early step in riboflavin biosynthesis, the NADPH-dependent reduction of the ribose side chain of 2,5-diamino-6-ribosylamino-4(3H)-pyrimidinone 5'-phosphate, yielding 2,5-diamino-6-ribitylamino-4(3H)-pyrimidinone 5'-phosphate.</text>
</comment>
<keyword evidence="6" id="KW-0686">Riboflavin biosynthesis</keyword>
<dbReference type="Proteomes" id="UP000009138">
    <property type="component" value="Unassembled WGS sequence"/>
</dbReference>
<evidence type="ECO:0000256" key="1">
    <source>
        <dbReference type="ARBA" id="ARBA00003555"/>
    </source>
</evidence>
<comment type="catalytic activity">
    <reaction evidence="11">
        <text>2,5-diamino-6-(1-D-ribitylamino)pyrimidin-4(3H)-one 5'-phosphate + NAD(+) = 2,5-diamino-6-(1-D-ribosylamino)pyrimidin-4(3H)-one 5'-phosphate + NADH + H(+)</text>
        <dbReference type="Rhea" id="RHEA:27274"/>
        <dbReference type="ChEBI" id="CHEBI:15378"/>
        <dbReference type="ChEBI" id="CHEBI:57540"/>
        <dbReference type="ChEBI" id="CHEBI:57945"/>
        <dbReference type="ChEBI" id="CHEBI:58890"/>
        <dbReference type="ChEBI" id="CHEBI:59545"/>
        <dbReference type="EC" id="1.1.1.302"/>
    </reaction>
</comment>
<evidence type="ECO:0000256" key="2">
    <source>
        <dbReference type="ARBA" id="ARBA00005104"/>
    </source>
</evidence>
<dbReference type="EMBL" id="CH476742">
    <property type="protein sequence ID" value="EIE88327.1"/>
    <property type="molecule type" value="Genomic_DNA"/>
</dbReference>
<dbReference type="InterPro" id="IPR024072">
    <property type="entry name" value="DHFR-like_dom_sf"/>
</dbReference>
<evidence type="ECO:0000256" key="8">
    <source>
        <dbReference type="ARBA" id="ARBA00023002"/>
    </source>
</evidence>
<evidence type="ECO:0000256" key="12">
    <source>
        <dbReference type="ARBA" id="ARBA00049020"/>
    </source>
</evidence>
<evidence type="ECO:0000256" key="6">
    <source>
        <dbReference type="ARBA" id="ARBA00022619"/>
    </source>
</evidence>
<evidence type="ECO:0000256" key="7">
    <source>
        <dbReference type="ARBA" id="ARBA00022857"/>
    </source>
</evidence>
<evidence type="ECO:0000313" key="14">
    <source>
        <dbReference type="EMBL" id="EIE88327.1"/>
    </source>
</evidence>
<dbReference type="GO" id="GO:0009231">
    <property type="term" value="P:riboflavin biosynthetic process"/>
    <property type="evidence" value="ECO:0007669"/>
    <property type="project" value="UniProtKB-KW"/>
</dbReference>
<dbReference type="GO" id="GO:0008703">
    <property type="term" value="F:5-amino-6-(5-phosphoribosylamino)uracil reductase activity"/>
    <property type="evidence" value="ECO:0007669"/>
    <property type="project" value="InterPro"/>
</dbReference>
<dbReference type="OMA" id="HYLRYHH"/>
<accession>I1CIP7</accession>
<dbReference type="FunCoup" id="I1CIP7">
    <property type="interactions" value="138"/>
</dbReference>
<dbReference type="EC" id="1.1.1.302" evidence="4"/>
<keyword evidence="15" id="KW-1185">Reference proteome</keyword>
<dbReference type="Pfam" id="PF01872">
    <property type="entry name" value="RibD_C"/>
    <property type="match status" value="1"/>
</dbReference>
<evidence type="ECO:0000256" key="9">
    <source>
        <dbReference type="ARBA" id="ARBA00030073"/>
    </source>
</evidence>
<name>I1CIP7_RHIO9</name>
<comment type="similarity">
    <text evidence="3">Belongs to the HTP reductase family.</text>
</comment>
<dbReference type="InterPro" id="IPR002734">
    <property type="entry name" value="RibDG_C"/>
</dbReference>
<evidence type="ECO:0000259" key="13">
    <source>
        <dbReference type="Pfam" id="PF01872"/>
    </source>
</evidence>
<evidence type="ECO:0000256" key="4">
    <source>
        <dbReference type="ARBA" id="ARBA00012851"/>
    </source>
</evidence>
<dbReference type="GeneID" id="93620003"/>
<evidence type="ECO:0000313" key="15">
    <source>
        <dbReference type="Proteomes" id="UP000009138"/>
    </source>
</evidence>
<dbReference type="InParanoid" id="I1CIP7"/>
<evidence type="ECO:0000256" key="10">
    <source>
        <dbReference type="ARBA" id="ARBA00031630"/>
    </source>
</evidence>
<protein>
    <recommendedName>
        <fullName evidence="5">2,5-diamino-6-ribosylamino-4(3H)-pyrimidinone 5'-phosphate reductase</fullName>
        <ecNumber evidence="4">1.1.1.302</ecNumber>
    </recommendedName>
    <alternativeName>
        <fullName evidence="10">2,5-diamino-6-(5-phospho-D-ribosylamino)pyrimidin-4(3H)-one reductase</fullName>
    </alternativeName>
    <alternativeName>
        <fullName evidence="9">2,5-diamino-6-ribitylamino-4(3H)-pyrimidinone 5'-phosphate synthase</fullName>
    </alternativeName>
</protein>
<sequence length="204" mass="22383">MNRLRVLHDGILVGIGTALVDNPQLNGNKGLCDNSSVHLPLFLLARHLSTDDLVTAKQPQPIVLDPLLQLPSHCKLIKNFQSNTGKQPWVIATEKGAFENKEKRSELENAGVKVYLVKTETDRIPLPSVLELLRTLGIKSLMIEGGAKIIQSCLKSQAYNQLVITVAPRFIGKDGIDAAVDELELKNVKYQTMGRDVVLSATPN</sequence>
<dbReference type="RefSeq" id="XP_067523723.1">
    <property type="nucleotide sequence ID" value="XM_067667622.1"/>
</dbReference>
<dbReference type="eggNOG" id="ENOG502RZWZ">
    <property type="taxonomic scope" value="Eukaryota"/>
</dbReference>